<evidence type="ECO:0000256" key="3">
    <source>
        <dbReference type="ARBA" id="ARBA00023002"/>
    </source>
</evidence>
<evidence type="ECO:0000313" key="5">
    <source>
        <dbReference type="EMBL" id="RAN34485.1"/>
    </source>
</evidence>
<organism evidence="5 6">
    <name type="scientific">Hyphomonas pacifica</name>
    <dbReference type="NCBI Taxonomy" id="1280941"/>
    <lineage>
        <taxon>Bacteria</taxon>
        <taxon>Pseudomonadati</taxon>
        <taxon>Pseudomonadota</taxon>
        <taxon>Alphaproteobacteria</taxon>
        <taxon>Hyphomonadales</taxon>
        <taxon>Hyphomonadaceae</taxon>
        <taxon>Hyphomonas</taxon>
    </lineage>
</organism>
<dbReference type="InterPro" id="IPR036249">
    <property type="entry name" value="Thioredoxin-like_sf"/>
</dbReference>
<comment type="similarity">
    <text evidence="1 4">Belongs to the ArsC family.</text>
</comment>
<gene>
    <name evidence="5" type="ORF">HY3_10965</name>
</gene>
<dbReference type="Proteomes" id="UP000249123">
    <property type="component" value="Unassembled WGS sequence"/>
</dbReference>
<dbReference type="InterPro" id="IPR006660">
    <property type="entry name" value="Arsenate_reductase-like"/>
</dbReference>
<accession>A0A062U3R4</accession>
<proteinExistence type="inferred from homology"/>
<dbReference type="AlphaFoldDB" id="A0A062U3R4"/>
<dbReference type="PANTHER" id="PTHR30041">
    <property type="entry name" value="ARSENATE REDUCTASE"/>
    <property type="match status" value="1"/>
</dbReference>
<evidence type="ECO:0000256" key="2">
    <source>
        <dbReference type="ARBA" id="ARBA00022849"/>
    </source>
</evidence>
<keyword evidence="3" id="KW-0560">Oxidoreductase</keyword>
<comment type="caution">
    <text evidence="5">The sequence shown here is derived from an EMBL/GenBank/DDBJ whole genome shotgun (WGS) entry which is preliminary data.</text>
</comment>
<keyword evidence="6" id="KW-1185">Reference proteome</keyword>
<protein>
    <submittedName>
        <fullName evidence="5">Uncharacterized protein</fullName>
    </submittedName>
</protein>
<dbReference type="GO" id="GO:0046685">
    <property type="term" value="P:response to arsenic-containing substance"/>
    <property type="evidence" value="ECO:0007669"/>
    <property type="project" value="UniProtKB-KW"/>
</dbReference>
<dbReference type="SUPFAM" id="SSF52833">
    <property type="entry name" value="Thioredoxin-like"/>
    <property type="match status" value="1"/>
</dbReference>
<dbReference type="Pfam" id="PF03960">
    <property type="entry name" value="ArsC"/>
    <property type="match status" value="1"/>
</dbReference>
<dbReference type="Gene3D" id="3.40.30.10">
    <property type="entry name" value="Glutaredoxin"/>
    <property type="match status" value="1"/>
</dbReference>
<keyword evidence="2" id="KW-0059">Arsenical resistance</keyword>
<evidence type="ECO:0000256" key="4">
    <source>
        <dbReference type="PROSITE-ProRule" id="PRU01282"/>
    </source>
</evidence>
<sequence length="120" mass="13330">MIRAAGHEPEIVEYIQTGWGREQLTELLHVMNATAREVMRVKGTPAEELGLTDPNTADEVIFEAMLEHPILVNRPIVVTPSGTRLCRPSEAVIALLDSFPDSFTKEDGETVYRKDDAPTL</sequence>
<evidence type="ECO:0000313" key="6">
    <source>
        <dbReference type="Proteomes" id="UP000249123"/>
    </source>
</evidence>
<reference evidence="5 6" key="1">
    <citation type="submission" date="2013-04" db="EMBL/GenBank/DDBJ databases">
        <title>Hyphomonas sp. T24B3 Genome Sequencing.</title>
        <authorList>
            <person name="Lai Q."/>
            <person name="Shao Z."/>
        </authorList>
    </citation>
    <scope>NUCLEOTIDE SEQUENCE [LARGE SCALE GENOMIC DNA]</scope>
    <source>
        <strain evidence="5 6">T24B3</strain>
    </source>
</reference>
<dbReference type="EMBL" id="AWFB01000011">
    <property type="protein sequence ID" value="RAN34485.1"/>
    <property type="molecule type" value="Genomic_DNA"/>
</dbReference>
<dbReference type="GO" id="GO:0016491">
    <property type="term" value="F:oxidoreductase activity"/>
    <property type="evidence" value="ECO:0007669"/>
    <property type="project" value="UniProtKB-KW"/>
</dbReference>
<dbReference type="eggNOG" id="COG1393">
    <property type="taxonomic scope" value="Bacteria"/>
</dbReference>
<dbReference type="PANTHER" id="PTHR30041:SF5">
    <property type="entry name" value="ARSENATE REDUCTASE-RELATED"/>
    <property type="match status" value="1"/>
</dbReference>
<dbReference type="STRING" id="1280941.HY2_02695"/>
<name>A0A062U3R4_9PROT</name>
<evidence type="ECO:0000256" key="1">
    <source>
        <dbReference type="ARBA" id="ARBA00007198"/>
    </source>
</evidence>
<dbReference type="PROSITE" id="PS51353">
    <property type="entry name" value="ARSC"/>
    <property type="match status" value="1"/>
</dbReference>